<evidence type="ECO:0008006" key="6">
    <source>
        <dbReference type="Google" id="ProtNLM"/>
    </source>
</evidence>
<dbReference type="Gene3D" id="3.40.525.10">
    <property type="entry name" value="CRAL-TRIO lipid binding domain"/>
    <property type="match status" value="1"/>
</dbReference>
<dbReference type="InterPro" id="IPR013783">
    <property type="entry name" value="Ig-like_fold"/>
</dbReference>
<gene>
    <name evidence="4" type="ORF">IPOD504_LOCUS12934</name>
</gene>
<dbReference type="EMBL" id="OW152842">
    <property type="protein sequence ID" value="CAH2064865.1"/>
    <property type="molecule type" value="Genomic_DNA"/>
</dbReference>
<reference evidence="4" key="1">
    <citation type="submission" date="2022-03" db="EMBL/GenBank/DDBJ databases">
        <authorList>
            <person name="Martin H S."/>
        </authorList>
    </citation>
    <scope>NUCLEOTIDE SEQUENCE</scope>
</reference>
<feature type="domain" description="CRAL-TRIO" evidence="2">
    <location>
        <begin position="72"/>
        <end position="229"/>
    </location>
</feature>
<accession>A0ABN8IS83</accession>
<organism evidence="4 5">
    <name type="scientific">Iphiclides podalirius</name>
    <name type="common">scarce swallowtail</name>
    <dbReference type="NCBI Taxonomy" id="110791"/>
    <lineage>
        <taxon>Eukaryota</taxon>
        <taxon>Metazoa</taxon>
        <taxon>Ecdysozoa</taxon>
        <taxon>Arthropoda</taxon>
        <taxon>Hexapoda</taxon>
        <taxon>Insecta</taxon>
        <taxon>Pterygota</taxon>
        <taxon>Neoptera</taxon>
        <taxon>Endopterygota</taxon>
        <taxon>Lepidoptera</taxon>
        <taxon>Glossata</taxon>
        <taxon>Ditrysia</taxon>
        <taxon>Papilionoidea</taxon>
        <taxon>Papilionidae</taxon>
        <taxon>Papilioninae</taxon>
        <taxon>Iphiclides</taxon>
    </lineage>
</organism>
<evidence type="ECO:0000256" key="1">
    <source>
        <dbReference type="SAM" id="Phobius"/>
    </source>
</evidence>
<dbReference type="PROSITE" id="PS50202">
    <property type="entry name" value="MSP"/>
    <property type="match status" value="1"/>
</dbReference>
<dbReference type="SMART" id="SM00516">
    <property type="entry name" value="SEC14"/>
    <property type="match status" value="1"/>
</dbReference>
<dbReference type="InterPro" id="IPR008962">
    <property type="entry name" value="PapD-like_sf"/>
</dbReference>
<feature type="non-terminal residue" evidence="4">
    <location>
        <position position="456"/>
    </location>
</feature>
<dbReference type="InterPro" id="IPR000535">
    <property type="entry name" value="MSP_dom"/>
</dbReference>
<dbReference type="Pfam" id="PF00635">
    <property type="entry name" value="Motile_Sperm"/>
    <property type="match status" value="1"/>
</dbReference>
<dbReference type="PROSITE" id="PS50191">
    <property type="entry name" value="CRAL_TRIO"/>
    <property type="match status" value="1"/>
</dbReference>
<sequence length="456" mass="52831">MATPAEVKSLFESRLKESPSHDFHPLDLERVKDEKYIRRALKHYDNDAKLAADMLWEICSWRRSVNANEINETNIRMDYIKEGIFFPRGRDVDGCLLLIIKSKMYVKGQKDFEEIKRAIIYWFDRIEREENGNKITLFFDLDGCGLSNMDMELISYLISLFKSYYPYFLNYILIYQMPWVMSAAFKVIKSLLPAKAVEKMKFVAKDTLKEYVPPEQALACWGGKDNYAFEFVPENKSNLENTQKKVTFAEQGDSQHSPGEMLRISPNDTIVFKSENDDISGQFTITNMDENAVSFKIRTTSPEKFRVRPSSGVLPSGVSQTILIVVQPGFHLRTVTKDRFLVMSVQIPRTDLSQKELADIWQNSSGSKVDEYRLKCHFPEKSLPKNGNLTEKGPEKSDSVTNALNNLQMNYEILHKQINKLKIYQFMTLILTAVAVLLGYLVYKNTNEYERYCERM</sequence>
<evidence type="ECO:0000313" key="5">
    <source>
        <dbReference type="Proteomes" id="UP000837857"/>
    </source>
</evidence>
<keyword evidence="1" id="KW-0472">Membrane</keyword>
<protein>
    <recommendedName>
        <fullName evidence="6">Motile sperm domain-containing protein 2</fullName>
    </recommendedName>
</protein>
<keyword evidence="1" id="KW-1133">Transmembrane helix</keyword>
<name>A0ABN8IS83_9NEOP</name>
<dbReference type="Pfam" id="PF00650">
    <property type="entry name" value="CRAL_TRIO"/>
    <property type="match status" value="1"/>
</dbReference>
<evidence type="ECO:0000259" key="3">
    <source>
        <dbReference type="PROSITE" id="PS50202"/>
    </source>
</evidence>
<dbReference type="PANTHER" id="PTHR46384:SF1">
    <property type="entry name" value="MOTILE SPERM DOMAIN-CONTAINING PROTEIN 2"/>
    <property type="match status" value="1"/>
</dbReference>
<keyword evidence="1" id="KW-0812">Transmembrane</keyword>
<dbReference type="SUPFAM" id="SSF49354">
    <property type="entry name" value="PapD-like"/>
    <property type="match status" value="1"/>
</dbReference>
<keyword evidence="5" id="KW-1185">Reference proteome</keyword>
<evidence type="ECO:0000313" key="4">
    <source>
        <dbReference type="EMBL" id="CAH2064865.1"/>
    </source>
</evidence>
<dbReference type="Proteomes" id="UP000837857">
    <property type="component" value="Chromosome 30"/>
</dbReference>
<feature type="transmembrane region" description="Helical" evidence="1">
    <location>
        <begin position="423"/>
        <end position="443"/>
    </location>
</feature>
<dbReference type="SUPFAM" id="SSF52087">
    <property type="entry name" value="CRAL/TRIO domain"/>
    <property type="match status" value="1"/>
</dbReference>
<dbReference type="Gene3D" id="2.60.40.10">
    <property type="entry name" value="Immunoglobulins"/>
    <property type="match status" value="1"/>
</dbReference>
<dbReference type="CDD" id="cd00170">
    <property type="entry name" value="SEC14"/>
    <property type="match status" value="1"/>
</dbReference>
<evidence type="ECO:0000259" key="2">
    <source>
        <dbReference type="PROSITE" id="PS50191"/>
    </source>
</evidence>
<dbReference type="InterPro" id="IPR001251">
    <property type="entry name" value="CRAL-TRIO_dom"/>
</dbReference>
<dbReference type="InterPro" id="IPR053012">
    <property type="entry name" value="ER-organelle_contact"/>
</dbReference>
<proteinExistence type="predicted"/>
<dbReference type="PANTHER" id="PTHR46384">
    <property type="entry name" value="MOTILE SPERM DOMAIN-CONTAINING PROTEIN 2"/>
    <property type="match status" value="1"/>
</dbReference>
<feature type="domain" description="MSP" evidence="3">
    <location>
        <begin position="261"/>
        <end position="379"/>
    </location>
</feature>
<dbReference type="InterPro" id="IPR036865">
    <property type="entry name" value="CRAL-TRIO_dom_sf"/>
</dbReference>